<organism evidence="8 9">
    <name type="scientific">Microtus ochrogaster</name>
    <name type="common">Prairie vole</name>
    <dbReference type="NCBI Taxonomy" id="79684"/>
    <lineage>
        <taxon>Eukaryota</taxon>
        <taxon>Metazoa</taxon>
        <taxon>Chordata</taxon>
        <taxon>Craniata</taxon>
        <taxon>Vertebrata</taxon>
        <taxon>Euteleostomi</taxon>
        <taxon>Mammalia</taxon>
        <taxon>Eutheria</taxon>
        <taxon>Euarchontoglires</taxon>
        <taxon>Glires</taxon>
        <taxon>Rodentia</taxon>
        <taxon>Myomorpha</taxon>
        <taxon>Muroidea</taxon>
        <taxon>Cricetidae</taxon>
        <taxon>Arvicolinae</taxon>
        <taxon>Microtus</taxon>
    </lineage>
</organism>
<comment type="subcellular location">
    <subcellularLocation>
        <location evidence="1">Cell membrane</location>
        <topology evidence="1">Single-pass type II membrane protein</topology>
    </subcellularLocation>
</comment>
<dbReference type="InterPro" id="IPR001304">
    <property type="entry name" value="C-type_lectin-like"/>
</dbReference>
<gene>
    <name evidence="9" type="primary">LOC101986629</name>
</gene>
<keyword evidence="4" id="KW-0735">Signal-anchor</keyword>
<evidence type="ECO:0000256" key="4">
    <source>
        <dbReference type="ARBA" id="ARBA00022968"/>
    </source>
</evidence>
<dbReference type="InterPro" id="IPR016186">
    <property type="entry name" value="C-type_lectin-like/link_sf"/>
</dbReference>
<reference evidence="9" key="1">
    <citation type="submission" date="2025-08" db="UniProtKB">
        <authorList>
            <consortium name="RefSeq"/>
        </authorList>
    </citation>
    <scope>IDENTIFICATION</scope>
</reference>
<feature type="domain" description="C-type lectin" evidence="7">
    <location>
        <begin position="52"/>
        <end position="156"/>
    </location>
</feature>
<dbReference type="PANTHER" id="PTHR45710:SF35">
    <property type="entry name" value="C-TYPE LECTIN DOMAIN FAMILY 2 MEMBER D"/>
    <property type="match status" value="1"/>
</dbReference>
<evidence type="ECO:0000256" key="1">
    <source>
        <dbReference type="ARBA" id="ARBA00004401"/>
    </source>
</evidence>
<keyword evidence="5" id="KW-1133">Transmembrane helix</keyword>
<dbReference type="Proteomes" id="UP000694915">
    <property type="component" value="Unplaced"/>
</dbReference>
<evidence type="ECO:0000256" key="2">
    <source>
        <dbReference type="ARBA" id="ARBA00022692"/>
    </source>
</evidence>
<dbReference type="RefSeq" id="XP_005369332.1">
    <property type="nucleotide sequence ID" value="XM_005369275.1"/>
</dbReference>
<name>A0ABM0LMY1_MICOH</name>
<evidence type="ECO:0000259" key="7">
    <source>
        <dbReference type="PROSITE" id="PS50041"/>
    </source>
</evidence>
<evidence type="ECO:0000313" key="9">
    <source>
        <dbReference type="RefSeq" id="XP_005369332.1"/>
    </source>
</evidence>
<keyword evidence="6" id="KW-0472">Membrane</keyword>
<evidence type="ECO:0000256" key="6">
    <source>
        <dbReference type="ARBA" id="ARBA00023136"/>
    </source>
</evidence>
<dbReference type="GeneID" id="101986629"/>
<evidence type="ECO:0000256" key="3">
    <source>
        <dbReference type="ARBA" id="ARBA00022734"/>
    </source>
</evidence>
<evidence type="ECO:0000313" key="8">
    <source>
        <dbReference type="Proteomes" id="UP000694915"/>
    </source>
</evidence>
<proteinExistence type="predicted"/>
<dbReference type="PANTHER" id="PTHR45710">
    <property type="entry name" value="C-TYPE LECTIN DOMAIN-CONTAINING PROTEIN 180"/>
    <property type="match status" value="1"/>
</dbReference>
<keyword evidence="8" id="KW-1185">Reference proteome</keyword>
<dbReference type="InterPro" id="IPR016187">
    <property type="entry name" value="CTDL_fold"/>
</dbReference>
<keyword evidence="3" id="KW-0430">Lectin</keyword>
<dbReference type="SUPFAM" id="SSF56436">
    <property type="entry name" value="C-type lectin-like"/>
    <property type="match status" value="1"/>
</dbReference>
<protein>
    <submittedName>
        <fullName evidence="9">C-type lectin domain family 2 member E-like</fullName>
    </submittedName>
</protein>
<dbReference type="SMART" id="SM00034">
    <property type="entry name" value="CLECT"/>
    <property type="match status" value="1"/>
</dbReference>
<keyword evidence="2" id="KW-0812">Transmembrane</keyword>
<sequence length="173" mass="20271">MVSRHPCLVQGHLYLVLQVFEIDILIFIFSVKKVIERHGPCYDTCPGKWIGFGSKCFYFSEDMRNWTFSRTSCITLEAHLAQFESLEELDFLRTHMGPFNHWIGLHRESQEQPWRWTDNTEYNKIVLTRGEGECGYLSDIGISSARDYTHRKWICSKSNRSTVQCPEILNQGE</sequence>
<dbReference type="Pfam" id="PF00059">
    <property type="entry name" value="Lectin_C"/>
    <property type="match status" value="1"/>
</dbReference>
<evidence type="ECO:0000256" key="5">
    <source>
        <dbReference type="ARBA" id="ARBA00022989"/>
    </source>
</evidence>
<dbReference type="InterPro" id="IPR050828">
    <property type="entry name" value="C-type_lectin/matrix_domain"/>
</dbReference>
<accession>A0ABM0LMY1</accession>
<dbReference type="CDD" id="cd03593">
    <property type="entry name" value="CLECT_NK_receptors_like"/>
    <property type="match status" value="1"/>
</dbReference>
<dbReference type="Gene3D" id="3.10.100.10">
    <property type="entry name" value="Mannose-Binding Protein A, subunit A"/>
    <property type="match status" value="1"/>
</dbReference>
<dbReference type="PROSITE" id="PS50041">
    <property type="entry name" value="C_TYPE_LECTIN_2"/>
    <property type="match status" value="1"/>
</dbReference>
<dbReference type="InterPro" id="IPR033992">
    <property type="entry name" value="NKR-like_CTLD"/>
</dbReference>